<accession>A0ABU5IH14</accession>
<comment type="caution">
    <text evidence="1">The sequence shown here is derived from an EMBL/GenBank/DDBJ whole genome shotgun (WGS) entry which is preliminary data.</text>
</comment>
<evidence type="ECO:0000313" key="1">
    <source>
        <dbReference type="EMBL" id="MDZ5458426.1"/>
    </source>
</evidence>
<dbReference type="EMBL" id="JAXOJX010000029">
    <property type="protein sequence ID" value="MDZ5458426.1"/>
    <property type="molecule type" value="Genomic_DNA"/>
</dbReference>
<dbReference type="RefSeq" id="WP_084267363.1">
    <property type="nucleotide sequence ID" value="NZ_JAXOJX010000029.1"/>
</dbReference>
<dbReference type="Pfam" id="PF04328">
    <property type="entry name" value="Sel_put"/>
    <property type="match status" value="1"/>
</dbReference>
<dbReference type="PANTHER" id="PTHR38453">
    <property type="entry name" value="CYTOPLASMIC PROTEIN-RELATED"/>
    <property type="match status" value="1"/>
</dbReference>
<reference evidence="1 2" key="1">
    <citation type="submission" date="2023-11" db="EMBL/GenBank/DDBJ databases">
        <title>Draft genome of Azohydromonas lata strain H1 (DSM1123), a polyhydroxyalkanoate producer.</title>
        <authorList>
            <person name="Traversa D."/>
            <person name="D'Addabbo P."/>
            <person name="Pazzani C."/>
            <person name="Manzari C."/>
            <person name="Chiara M."/>
            <person name="Scrascia M."/>
        </authorList>
    </citation>
    <scope>NUCLEOTIDE SEQUENCE [LARGE SCALE GENOMIC DNA]</scope>
    <source>
        <strain evidence="1 2">H1</strain>
    </source>
</reference>
<organism evidence="1 2">
    <name type="scientific">Azohydromonas lata</name>
    <dbReference type="NCBI Taxonomy" id="45677"/>
    <lineage>
        <taxon>Bacteria</taxon>
        <taxon>Pseudomonadati</taxon>
        <taxon>Pseudomonadota</taxon>
        <taxon>Betaproteobacteria</taxon>
        <taxon>Burkholderiales</taxon>
        <taxon>Sphaerotilaceae</taxon>
        <taxon>Azohydromonas</taxon>
    </lineage>
</organism>
<dbReference type="PANTHER" id="PTHR38453:SF1">
    <property type="entry name" value="CYTOPLASMIC PROTEIN"/>
    <property type="match status" value="1"/>
</dbReference>
<gene>
    <name evidence="1" type="ORF">SM757_17760</name>
</gene>
<evidence type="ECO:0000313" key="2">
    <source>
        <dbReference type="Proteomes" id="UP001293718"/>
    </source>
</evidence>
<dbReference type="Proteomes" id="UP001293718">
    <property type="component" value="Unassembled WGS sequence"/>
</dbReference>
<name>A0ABU5IH14_9BURK</name>
<keyword evidence="2" id="KW-1185">Reference proteome</keyword>
<proteinExistence type="predicted"/>
<sequence length="83" mass="8917">MSAPATPDQDGGAQAADAFTSLAARWRSACSACRQVFGMPDYERYLAHAAATHPGEPVLSREDYFKRAIDRRYGGGSGGMRCC</sequence>
<protein>
    <submittedName>
        <fullName evidence="1">YbdD/YjiX family protein</fullName>
    </submittedName>
</protein>
<dbReference type="InterPro" id="IPR007423">
    <property type="entry name" value="Sel_put"/>
</dbReference>